<comment type="similarity">
    <text evidence="1">Belongs to the LysR transcriptional regulatory family.</text>
</comment>
<dbReference type="RefSeq" id="WP_255838674.1">
    <property type="nucleotide sequence ID" value="NZ_CP073346.1"/>
</dbReference>
<dbReference type="InterPro" id="IPR000847">
    <property type="entry name" value="LysR_HTH_N"/>
</dbReference>
<dbReference type="InterPro" id="IPR036390">
    <property type="entry name" value="WH_DNA-bd_sf"/>
</dbReference>
<dbReference type="PROSITE" id="PS50931">
    <property type="entry name" value="HTH_LYSR"/>
    <property type="match status" value="1"/>
</dbReference>
<gene>
    <name evidence="6" type="ORF">KDW96_01695</name>
</gene>
<dbReference type="InterPro" id="IPR036388">
    <property type="entry name" value="WH-like_DNA-bd_sf"/>
</dbReference>
<dbReference type="Gene3D" id="1.10.10.10">
    <property type="entry name" value="Winged helix-like DNA-binding domain superfamily/Winged helix DNA-binding domain"/>
    <property type="match status" value="1"/>
</dbReference>
<organism evidence="6 7">
    <name type="scientific">Pseudomonas benzenivorans</name>
    <dbReference type="NCBI Taxonomy" id="556533"/>
    <lineage>
        <taxon>Bacteria</taxon>
        <taxon>Pseudomonadati</taxon>
        <taxon>Pseudomonadota</taxon>
        <taxon>Gammaproteobacteria</taxon>
        <taxon>Pseudomonadales</taxon>
        <taxon>Pseudomonadaceae</taxon>
        <taxon>Pseudomonas</taxon>
    </lineage>
</organism>
<feature type="domain" description="HTH lysR-type" evidence="5">
    <location>
        <begin position="5"/>
        <end position="62"/>
    </location>
</feature>
<keyword evidence="2" id="KW-0805">Transcription regulation</keyword>
<dbReference type="PANTHER" id="PTHR30579:SF7">
    <property type="entry name" value="HTH-TYPE TRANSCRIPTIONAL REGULATOR LRHA-RELATED"/>
    <property type="match status" value="1"/>
</dbReference>
<reference evidence="6" key="1">
    <citation type="submission" date="2021-04" db="EMBL/GenBank/DDBJ databases">
        <title>Oceanospirillales bacteria with DddD are important DMSP degraders in coastal seawater.</title>
        <authorList>
            <person name="Liu J."/>
        </authorList>
    </citation>
    <scope>NUCLEOTIDE SEQUENCE</scope>
    <source>
        <strain evidence="6">D13-4</strain>
    </source>
</reference>
<evidence type="ECO:0000256" key="2">
    <source>
        <dbReference type="ARBA" id="ARBA00023015"/>
    </source>
</evidence>
<dbReference type="EMBL" id="CP073346">
    <property type="protein sequence ID" value="UTW08073.1"/>
    <property type="molecule type" value="Genomic_DNA"/>
</dbReference>
<protein>
    <submittedName>
        <fullName evidence="6">LysR family transcriptional regulator</fullName>
    </submittedName>
</protein>
<evidence type="ECO:0000256" key="3">
    <source>
        <dbReference type="ARBA" id="ARBA00023125"/>
    </source>
</evidence>
<evidence type="ECO:0000313" key="6">
    <source>
        <dbReference type="EMBL" id="UTW08073.1"/>
    </source>
</evidence>
<keyword evidence="7" id="KW-1185">Reference proteome</keyword>
<evidence type="ECO:0000256" key="4">
    <source>
        <dbReference type="ARBA" id="ARBA00023163"/>
    </source>
</evidence>
<evidence type="ECO:0000259" key="5">
    <source>
        <dbReference type="PROSITE" id="PS50931"/>
    </source>
</evidence>
<proteinExistence type="inferred from homology"/>
<dbReference type="SUPFAM" id="SSF53850">
    <property type="entry name" value="Periplasmic binding protein-like II"/>
    <property type="match status" value="1"/>
</dbReference>
<dbReference type="Pfam" id="PF00126">
    <property type="entry name" value="HTH_1"/>
    <property type="match status" value="1"/>
</dbReference>
<dbReference type="PRINTS" id="PR00039">
    <property type="entry name" value="HTHLYSR"/>
</dbReference>
<keyword evidence="4" id="KW-0804">Transcription</keyword>
<dbReference type="InterPro" id="IPR050176">
    <property type="entry name" value="LTTR"/>
</dbReference>
<accession>A0ABY5H8W9</accession>
<dbReference type="Proteomes" id="UP001059672">
    <property type="component" value="Chromosome"/>
</dbReference>
<evidence type="ECO:0000313" key="7">
    <source>
        <dbReference type="Proteomes" id="UP001059672"/>
    </source>
</evidence>
<keyword evidence="3" id="KW-0238">DNA-binding</keyword>
<dbReference type="SUPFAM" id="SSF46785">
    <property type="entry name" value="Winged helix' DNA-binding domain"/>
    <property type="match status" value="1"/>
</dbReference>
<dbReference type="Pfam" id="PF03466">
    <property type="entry name" value="LysR_substrate"/>
    <property type="match status" value="1"/>
</dbReference>
<sequence length="279" mass="30403">MLPALDLELIRTFQTVLQEGGFKPAAERLNRTPAAVSMQIKRLEELLGQRLLERSNQGIALTAAGDILKEKGEKLLSLNYELLSDLRQGELFGKLSFGTPTDYAPTLLQQLLPIFGREFPKVTPTIILEPSRSLRARIQSGVLDMAIVAQEPGTDEGIHLWSEEIAWFGGARTQDGKAKVGVLTTNCILRDRALEDLKTVPRDHKLVLEAATVASLRDGVEEGFCQAFLPVSVAGSLARSKEVRPSQSLMLNFVLIAGVGADGSKTQSVASKFRRALLG</sequence>
<dbReference type="PANTHER" id="PTHR30579">
    <property type="entry name" value="TRANSCRIPTIONAL REGULATOR"/>
    <property type="match status" value="1"/>
</dbReference>
<evidence type="ECO:0000256" key="1">
    <source>
        <dbReference type="ARBA" id="ARBA00009437"/>
    </source>
</evidence>
<dbReference type="Gene3D" id="3.40.190.10">
    <property type="entry name" value="Periplasmic binding protein-like II"/>
    <property type="match status" value="2"/>
</dbReference>
<name>A0ABY5H8W9_9PSED</name>
<dbReference type="InterPro" id="IPR005119">
    <property type="entry name" value="LysR_subst-bd"/>
</dbReference>